<organism evidence="3 4">
    <name type="scientific">Corallincola holothuriorum</name>
    <dbReference type="NCBI Taxonomy" id="2282215"/>
    <lineage>
        <taxon>Bacteria</taxon>
        <taxon>Pseudomonadati</taxon>
        <taxon>Pseudomonadota</taxon>
        <taxon>Gammaproteobacteria</taxon>
        <taxon>Alteromonadales</taxon>
        <taxon>Psychromonadaceae</taxon>
        <taxon>Corallincola</taxon>
    </lineage>
</organism>
<reference evidence="3 4" key="1">
    <citation type="submission" date="2018-07" db="EMBL/GenBank/DDBJ databases">
        <title>Corallincola holothuriorum sp. nov., a new facultative anaerobe isolated from sea cucumber Apostichopus japonicus.</title>
        <authorList>
            <person name="Xia H."/>
        </authorList>
    </citation>
    <scope>NUCLEOTIDE SEQUENCE [LARGE SCALE GENOMIC DNA]</scope>
    <source>
        <strain evidence="3 4">C4</strain>
    </source>
</reference>
<evidence type="ECO:0000259" key="2">
    <source>
        <dbReference type="Pfam" id="PF20598"/>
    </source>
</evidence>
<keyword evidence="4" id="KW-1185">Reference proteome</keyword>
<gene>
    <name evidence="3" type="ORF">DU002_02795</name>
</gene>
<dbReference type="Proteomes" id="UP000252558">
    <property type="component" value="Unassembled WGS sequence"/>
</dbReference>
<accession>A0A368NQR3</accession>
<dbReference type="Pfam" id="PF20598">
    <property type="entry name" value="DUF6795"/>
    <property type="match status" value="1"/>
</dbReference>
<proteinExistence type="predicted"/>
<feature type="domain" description="DUF6795" evidence="2">
    <location>
        <begin position="45"/>
        <end position="148"/>
    </location>
</feature>
<name>A0A368NQR3_9GAMM</name>
<evidence type="ECO:0000313" key="3">
    <source>
        <dbReference type="EMBL" id="RCU52907.1"/>
    </source>
</evidence>
<dbReference type="AlphaFoldDB" id="A0A368NQR3"/>
<dbReference type="RefSeq" id="WP_114336814.1">
    <property type="nucleotide sequence ID" value="NZ_QPID01000001.1"/>
</dbReference>
<dbReference type="InterPro" id="IPR046474">
    <property type="entry name" value="DUF6795"/>
</dbReference>
<dbReference type="OrthoDB" id="6313517at2"/>
<dbReference type="EMBL" id="QPID01000001">
    <property type="protein sequence ID" value="RCU52907.1"/>
    <property type="molecule type" value="Genomic_DNA"/>
</dbReference>
<keyword evidence="1" id="KW-0472">Membrane</keyword>
<evidence type="ECO:0000313" key="4">
    <source>
        <dbReference type="Proteomes" id="UP000252558"/>
    </source>
</evidence>
<feature type="transmembrane region" description="Helical" evidence="1">
    <location>
        <begin position="12"/>
        <end position="34"/>
    </location>
</feature>
<evidence type="ECO:0000256" key="1">
    <source>
        <dbReference type="SAM" id="Phobius"/>
    </source>
</evidence>
<keyword evidence="1" id="KW-1133">Transmembrane helix</keyword>
<keyword evidence="1" id="KW-0812">Transmembrane</keyword>
<protein>
    <recommendedName>
        <fullName evidence="2">DUF6795 domain-containing protein</fullName>
    </recommendedName>
</protein>
<sequence>MKLFPTFKAPSHTLNVIFLLFLFITGSVGMFGLFKKFDVNLCPEVKGQILLEGKPVSGVKITRSLTYYYENERLDYTTTDDNGQFSFPEVNIRSRKPGSMFDVSRTYQEIFAERCSQKYKLWRSTFHGIEKRPEYEKKLGSLNCDLTSKLVKFEFKNNKNSNIDFFATSLARWSDDFIIFEEYNRTY</sequence>
<comment type="caution">
    <text evidence="3">The sequence shown here is derived from an EMBL/GenBank/DDBJ whole genome shotgun (WGS) entry which is preliminary data.</text>
</comment>